<dbReference type="PROSITE" id="PS51257">
    <property type="entry name" value="PROKAR_LIPOPROTEIN"/>
    <property type="match status" value="1"/>
</dbReference>
<dbReference type="Proteomes" id="UP000028487">
    <property type="component" value="Unassembled WGS sequence"/>
</dbReference>
<evidence type="ECO:0000313" key="1">
    <source>
        <dbReference type="EMBL" id="CDH00788.1"/>
    </source>
</evidence>
<dbReference type="HOGENOM" id="CLU_1884966_0_0_6"/>
<organism evidence="1 2">
    <name type="scientific">Xenorhabdus bovienii str. feltiae Moldova</name>
    <dbReference type="NCBI Taxonomy" id="1398200"/>
    <lineage>
        <taxon>Bacteria</taxon>
        <taxon>Pseudomonadati</taxon>
        <taxon>Pseudomonadota</taxon>
        <taxon>Gammaproteobacteria</taxon>
        <taxon>Enterobacterales</taxon>
        <taxon>Morganellaceae</taxon>
        <taxon>Xenorhabdus</taxon>
    </lineage>
</organism>
<reference evidence="1" key="1">
    <citation type="submission" date="2013-07" db="EMBL/GenBank/DDBJ databases">
        <title>Sub-species coevolution in mutualistic symbiosis.</title>
        <authorList>
            <person name="Murfin K."/>
            <person name="Klassen J."/>
            <person name="Lee M."/>
            <person name="Forst S."/>
            <person name="Stock P."/>
            <person name="Goodrich-Blair H."/>
        </authorList>
    </citation>
    <scope>NUCLEOTIDE SEQUENCE [LARGE SCALE GENOMIC DNA]</scope>
    <source>
        <strain evidence="1">Feltiae Moldova</strain>
    </source>
</reference>
<dbReference type="AlphaFoldDB" id="A0A077NQW6"/>
<gene>
    <name evidence="1" type="ORF">XBFM1_1850009</name>
</gene>
<sequence length="135" mass="14879">MKRILIACAALTLIGCGDNYSEYNGIYTCKVGRLMNYVAVDRGSEYSFPLGTVKARMIFNNGVMIINGMKSGDYVGHEMALTALPVAQDGRKLMFKYDDGELSEDFSPHDGIATITIGNPRNDGIMLRLINCKKE</sequence>
<comment type="caution">
    <text evidence="1">The sequence shown here is derived from an EMBL/GenBank/DDBJ whole genome shotgun (WGS) entry which is preliminary data.</text>
</comment>
<proteinExistence type="predicted"/>
<evidence type="ECO:0000313" key="2">
    <source>
        <dbReference type="Proteomes" id="UP000028487"/>
    </source>
</evidence>
<name>A0A077NQW6_XENBV</name>
<protein>
    <recommendedName>
        <fullName evidence="3">Lipoprotein</fullName>
    </recommendedName>
</protein>
<dbReference type="EMBL" id="CBSV010000096">
    <property type="protein sequence ID" value="CDH00788.1"/>
    <property type="molecule type" value="Genomic_DNA"/>
</dbReference>
<evidence type="ECO:0008006" key="3">
    <source>
        <dbReference type="Google" id="ProtNLM"/>
    </source>
</evidence>
<accession>A0A077NQW6</accession>